<dbReference type="PANTHER" id="PTHR35811">
    <property type="entry name" value="SLR1870 PROTEIN"/>
    <property type="match status" value="1"/>
</dbReference>
<accession>A0ABV6CWN6</accession>
<dbReference type="InterPro" id="IPR021139">
    <property type="entry name" value="NYN"/>
</dbReference>
<feature type="domain" description="NYN" evidence="1">
    <location>
        <begin position="254"/>
        <end position="319"/>
    </location>
</feature>
<evidence type="ECO:0000313" key="3">
    <source>
        <dbReference type="Proteomes" id="UP001589798"/>
    </source>
</evidence>
<dbReference type="Pfam" id="PF01936">
    <property type="entry name" value="NYN"/>
    <property type="match status" value="1"/>
</dbReference>
<dbReference type="RefSeq" id="WP_379487873.1">
    <property type="nucleotide sequence ID" value="NZ_JBHLWK010000015.1"/>
</dbReference>
<name>A0ABV6CWN6_9SPHN</name>
<evidence type="ECO:0000313" key="2">
    <source>
        <dbReference type="EMBL" id="MFC0205140.1"/>
    </source>
</evidence>
<dbReference type="PANTHER" id="PTHR35811:SF1">
    <property type="entry name" value="HTH OST-TYPE DOMAIN-CONTAINING PROTEIN"/>
    <property type="match status" value="1"/>
</dbReference>
<evidence type="ECO:0000259" key="1">
    <source>
        <dbReference type="Pfam" id="PF01936"/>
    </source>
</evidence>
<proteinExistence type="predicted"/>
<comment type="caution">
    <text evidence="2">The sequence shown here is derived from an EMBL/GenBank/DDBJ whole genome shotgun (WGS) entry which is preliminary data.</text>
</comment>
<reference evidence="2 3" key="1">
    <citation type="submission" date="2024-09" db="EMBL/GenBank/DDBJ databases">
        <authorList>
            <person name="Sun Q."/>
            <person name="Mori K."/>
        </authorList>
    </citation>
    <scope>NUCLEOTIDE SEQUENCE [LARGE SCALE GENOMIC DNA]</scope>
    <source>
        <strain evidence="2 3">CCM 7706</strain>
    </source>
</reference>
<organism evidence="2 3">
    <name type="scientific">Novosphingobium soli</name>
    <dbReference type="NCBI Taxonomy" id="574956"/>
    <lineage>
        <taxon>Bacteria</taxon>
        <taxon>Pseudomonadati</taxon>
        <taxon>Pseudomonadota</taxon>
        <taxon>Alphaproteobacteria</taxon>
        <taxon>Sphingomonadales</taxon>
        <taxon>Sphingomonadaceae</taxon>
        <taxon>Novosphingobium</taxon>
    </lineage>
</organism>
<dbReference type="Gene3D" id="3.40.50.1010">
    <property type="entry name" value="5'-nuclease"/>
    <property type="match status" value="1"/>
</dbReference>
<keyword evidence="3" id="KW-1185">Reference proteome</keyword>
<dbReference type="EMBL" id="JBHLWK010000015">
    <property type="protein sequence ID" value="MFC0205140.1"/>
    <property type="molecule type" value="Genomic_DNA"/>
</dbReference>
<protein>
    <submittedName>
        <fullName evidence="2">NYN domain-containing protein</fullName>
    </submittedName>
</protein>
<gene>
    <name evidence="2" type="ORF">ACFFJC_12775</name>
</gene>
<dbReference type="Proteomes" id="UP001589798">
    <property type="component" value="Unassembled WGS sequence"/>
</dbReference>
<sequence>MERISGHAIEKQSVDGCKPIALNIGVYIDGYGAKRSADVLYDLGDKELYEHLRSDAKGDVALHKRLYDTFHSPPNPEVYAELISFCLALVELHVVASMEDRYRAQGTPIRPNALLVNQSNPLNIELEEGRHNLLEALFPASEEEWEATHYLDVFCDGTIYTTKKIDRAREVDNLNRELLVARRMGDTSRIAWIERNLSTLPTGIIHYRNRDGSIGGPIDFDFTERFYDAVSDRVGYYSRLGESKVHWRKDLSDFGEKGVDCDLIMQVMDDLRADKVDAFVFMTNDMDFFPLIERVHAEGKAVFVCGLEGRVSHRLIESAGRDAFFDLANQRLLASLPAVFIAAKNPAMRDVTLQWAYLAMMRERQAGG</sequence>